<keyword evidence="2" id="KW-0812">Transmembrane</keyword>
<feature type="transmembrane region" description="Helical" evidence="2">
    <location>
        <begin position="69"/>
        <end position="90"/>
    </location>
</feature>
<reference evidence="3 4" key="1">
    <citation type="submission" date="2018-11" db="EMBL/GenBank/DDBJ databases">
        <title>Genomes From Bacteria Associated with the Canine Oral Cavity: a Test Case for Automated Genome-Based Taxonomic Assignment.</title>
        <authorList>
            <person name="Coil D.A."/>
            <person name="Jospin G."/>
            <person name="Darling A.E."/>
            <person name="Wallis C."/>
            <person name="Davis I.J."/>
            <person name="Harris S."/>
            <person name="Eisen J.A."/>
            <person name="Holcombe L.J."/>
            <person name="O'Flynn C."/>
        </authorList>
    </citation>
    <scope>NUCLEOTIDE SEQUENCE [LARGE SCALE GENOMIC DNA]</scope>
    <source>
        <strain evidence="3 4">OH887_COT-365</strain>
    </source>
</reference>
<name>A0A3P1T1J1_9ACTN</name>
<comment type="caution">
    <text evidence="3">The sequence shown here is derived from an EMBL/GenBank/DDBJ whole genome shotgun (WGS) entry which is preliminary data.</text>
</comment>
<evidence type="ECO:0000256" key="1">
    <source>
        <dbReference type="SAM" id="MobiDB-lite"/>
    </source>
</evidence>
<accession>A0A3P1T1J1</accession>
<feature type="compositionally biased region" description="Pro residues" evidence="1">
    <location>
        <begin position="17"/>
        <end position="46"/>
    </location>
</feature>
<evidence type="ECO:0000313" key="4">
    <source>
        <dbReference type="Proteomes" id="UP000280819"/>
    </source>
</evidence>
<protein>
    <submittedName>
        <fullName evidence="3">Uncharacterized protein</fullName>
    </submittedName>
</protein>
<organism evidence="3 4">
    <name type="scientific">Arachnia propionica</name>
    <dbReference type="NCBI Taxonomy" id="1750"/>
    <lineage>
        <taxon>Bacteria</taxon>
        <taxon>Bacillati</taxon>
        <taxon>Actinomycetota</taxon>
        <taxon>Actinomycetes</taxon>
        <taxon>Propionibacteriales</taxon>
        <taxon>Propionibacteriaceae</taxon>
        <taxon>Arachnia</taxon>
    </lineage>
</organism>
<sequence>MTIPPDPGSGRPDFQPATPPQASAPPPFVGAQPIPPVGPQPPWPQPGMYPGTIPTGFVAAPERPGSATAASVLGIIGGSLGLPFGLLMLFGSSAAFTGSGRIEAEAGVAVMLYSLITLAAAIMLLVTGITYLKGRGHVVLTIGAALQLLLVLFMIVALLYSGPTPPPLVLMMLIGMGLAISTLITTHTSSARVWRRNMRTQGAHGVVL</sequence>
<evidence type="ECO:0000313" key="3">
    <source>
        <dbReference type="EMBL" id="RRD03108.1"/>
    </source>
</evidence>
<gene>
    <name evidence="3" type="ORF">EII34_15445</name>
</gene>
<dbReference type="RefSeq" id="WP_124846064.1">
    <property type="nucleotide sequence ID" value="NZ_RQZG01000029.1"/>
</dbReference>
<feature type="transmembrane region" description="Helical" evidence="2">
    <location>
        <begin position="110"/>
        <end position="132"/>
    </location>
</feature>
<dbReference type="OrthoDB" id="9951954at2"/>
<keyword evidence="2" id="KW-1133">Transmembrane helix</keyword>
<feature type="region of interest" description="Disordered" evidence="1">
    <location>
        <begin position="1"/>
        <end position="46"/>
    </location>
</feature>
<evidence type="ECO:0000256" key="2">
    <source>
        <dbReference type="SAM" id="Phobius"/>
    </source>
</evidence>
<feature type="transmembrane region" description="Helical" evidence="2">
    <location>
        <begin position="139"/>
        <end position="162"/>
    </location>
</feature>
<proteinExistence type="predicted"/>
<dbReference type="Proteomes" id="UP000280819">
    <property type="component" value="Unassembled WGS sequence"/>
</dbReference>
<dbReference type="EMBL" id="RQZG01000029">
    <property type="protein sequence ID" value="RRD03108.1"/>
    <property type="molecule type" value="Genomic_DNA"/>
</dbReference>
<keyword evidence="2" id="KW-0472">Membrane</keyword>
<dbReference type="AlphaFoldDB" id="A0A3P1T1J1"/>
<feature type="transmembrane region" description="Helical" evidence="2">
    <location>
        <begin position="168"/>
        <end position="189"/>
    </location>
</feature>